<reference evidence="3 4" key="1">
    <citation type="submission" date="2014-02" db="EMBL/GenBank/DDBJ databases">
        <title>The small core and large imbalanced accessory genome model reveals a collaborative survival strategy of Sorangium cellulosum strains in nature.</title>
        <authorList>
            <person name="Han K."/>
            <person name="Peng R."/>
            <person name="Blom J."/>
            <person name="Li Y.-Z."/>
        </authorList>
    </citation>
    <scope>NUCLEOTIDE SEQUENCE [LARGE SCALE GENOMIC DNA]</scope>
    <source>
        <strain evidence="3 4">So0011-07</strain>
    </source>
</reference>
<dbReference type="EMBL" id="JEMB01001569">
    <property type="protein sequence ID" value="KYF86277.1"/>
    <property type="molecule type" value="Genomic_DNA"/>
</dbReference>
<dbReference type="AlphaFoldDB" id="A0A150S1F9"/>
<dbReference type="SUPFAM" id="SSF50494">
    <property type="entry name" value="Trypsin-like serine proteases"/>
    <property type="match status" value="1"/>
</dbReference>
<evidence type="ECO:0000313" key="3">
    <source>
        <dbReference type="EMBL" id="KYF86277.1"/>
    </source>
</evidence>
<evidence type="ECO:0000256" key="2">
    <source>
        <dbReference type="SAM" id="SignalP"/>
    </source>
</evidence>
<accession>A0A150S1F9</accession>
<organism evidence="3 4">
    <name type="scientific">Sorangium cellulosum</name>
    <name type="common">Polyangium cellulosum</name>
    <dbReference type="NCBI Taxonomy" id="56"/>
    <lineage>
        <taxon>Bacteria</taxon>
        <taxon>Pseudomonadati</taxon>
        <taxon>Myxococcota</taxon>
        <taxon>Polyangia</taxon>
        <taxon>Polyangiales</taxon>
        <taxon>Polyangiaceae</taxon>
        <taxon>Sorangium</taxon>
    </lineage>
</organism>
<dbReference type="PROSITE" id="PS00135">
    <property type="entry name" value="TRYPSIN_SER"/>
    <property type="match status" value="1"/>
</dbReference>
<keyword evidence="2" id="KW-0732">Signal</keyword>
<feature type="signal peptide" evidence="2">
    <location>
        <begin position="1"/>
        <end position="27"/>
    </location>
</feature>
<feature type="region of interest" description="Disordered" evidence="1">
    <location>
        <begin position="37"/>
        <end position="65"/>
    </location>
</feature>
<dbReference type="Gene3D" id="2.40.10.10">
    <property type="entry name" value="Trypsin-like serine proteases"/>
    <property type="match status" value="2"/>
</dbReference>
<proteinExistence type="predicted"/>
<dbReference type="InterPro" id="IPR033116">
    <property type="entry name" value="TRYPSIN_SER"/>
</dbReference>
<dbReference type="InterPro" id="IPR035070">
    <property type="entry name" value="Streptogrisin_prodomain"/>
</dbReference>
<comment type="caution">
    <text evidence="3">The sequence shown here is derived from an EMBL/GenBank/DDBJ whole genome shotgun (WGS) entry which is preliminary data.</text>
</comment>
<evidence type="ECO:0008006" key="5">
    <source>
        <dbReference type="Google" id="ProtNLM"/>
    </source>
</evidence>
<dbReference type="Gene3D" id="3.30.300.50">
    <property type="match status" value="1"/>
</dbReference>
<evidence type="ECO:0000256" key="1">
    <source>
        <dbReference type="SAM" id="MobiDB-lite"/>
    </source>
</evidence>
<protein>
    <recommendedName>
        <fullName evidence="5">Peptidase S1 domain-containing protein</fullName>
    </recommendedName>
</protein>
<name>A0A150S1F9_SORCE</name>
<evidence type="ECO:0000313" key="4">
    <source>
        <dbReference type="Proteomes" id="UP000075635"/>
    </source>
</evidence>
<dbReference type="InterPro" id="IPR043504">
    <property type="entry name" value="Peptidase_S1_PA_chymotrypsin"/>
</dbReference>
<dbReference type="Proteomes" id="UP000075635">
    <property type="component" value="Unassembled WGS sequence"/>
</dbReference>
<feature type="compositionally biased region" description="Low complexity" evidence="1">
    <location>
        <begin position="50"/>
        <end position="61"/>
    </location>
</feature>
<sequence length="449" mass="48019">MNMHDHARKTTLSLQWLAFPVMTALLAGCLTVDQDTEASHEDPALEGQLSPSAFSSPSSAALTETDGEVEGFARERGISYSEAQQRLGWQTLAPQLDEQLRADLGDRLGGVWVDVAGGDRIMVGVLREAVTDAAAVVRDAARKIGLTEGYDIVPVRRSQAEIERVNEWLGAEIERVNEGAAATLTAGLRTDLNAVELQVPAEGRLTDAQRDLVATAKARLSDMIVASSYAGRPTARGCVYPYCDAPLRGGVRITNSGTGCTGAFVAKSKVDGVLYQFTAGHCAYENYDDWSTRFTDASSHVVGPVHHWEWHKGGDMAILRIKNVAGWDPEPWVYVTSGPDTTINTAYKITSDHVSVLGMRICTTGAFYGRSDCGYVTQLGVTATYGGVTVRNLGRGSFCGTGGDSGSPMYASHVAYGLQVAGYSECDSLYQGIRAAESVLNVNVLHAAP</sequence>
<gene>
    <name evidence="3" type="ORF">BE17_47815</name>
</gene>
<dbReference type="CDD" id="cd21112">
    <property type="entry name" value="alphaLP-like"/>
    <property type="match status" value="1"/>
</dbReference>
<feature type="chain" id="PRO_5007568411" description="Peptidase S1 domain-containing protein" evidence="2">
    <location>
        <begin position="28"/>
        <end position="449"/>
    </location>
</feature>
<dbReference type="InterPro" id="IPR009003">
    <property type="entry name" value="Peptidase_S1_PA"/>
</dbReference>